<dbReference type="RefSeq" id="WP_116001137.1">
    <property type="nucleotide sequence ID" value="NZ_QUOT01000001.1"/>
</dbReference>
<dbReference type="Proteomes" id="UP000256999">
    <property type="component" value="Unassembled WGS sequence"/>
</dbReference>
<keyword evidence="7" id="KW-0998">Cell outer membrane</keyword>
<evidence type="ECO:0000313" key="12">
    <source>
        <dbReference type="Proteomes" id="UP000256899"/>
    </source>
</evidence>
<dbReference type="EMBL" id="QUOT01000001">
    <property type="protein sequence ID" value="REL32048.1"/>
    <property type="molecule type" value="Genomic_DNA"/>
</dbReference>
<evidence type="ECO:0000256" key="2">
    <source>
        <dbReference type="ARBA" id="ARBA00007613"/>
    </source>
</evidence>
<dbReference type="InterPro" id="IPR058622">
    <property type="entry name" value="TolC"/>
</dbReference>
<keyword evidence="12" id="KW-1185">Reference proteome</keyword>
<comment type="similarity">
    <text evidence="2">Belongs to the outer membrane factor (OMF) (TC 1.B.17) family.</text>
</comment>
<evidence type="ECO:0000256" key="3">
    <source>
        <dbReference type="ARBA" id="ARBA00022448"/>
    </source>
</evidence>
<dbReference type="GO" id="GO:0009279">
    <property type="term" value="C:cell outer membrane"/>
    <property type="evidence" value="ECO:0007669"/>
    <property type="project" value="UniProtKB-SubCell"/>
</dbReference>
<keyword evidence="3" id="KW-0813">Transport</keyword>
<dbReference type="NCBIfam" id="NF007002">
    <property type="entry name" value="PRK09465.1"/>
    <property type="match status" value="1"/>
</dbReference>
<name>A0A3E0UHW6_9GAMM</name>
<sequence>MKKTLTSLVVGMSLAMSATSAFADDLMQVYQQALTNDPVLLKAAAQFEASKEGIEQARAVLLPQISATGSYTETDVDNIARQNNGFGIPAGAVYTAENDNISYGASLSMQLYHHDTWLRLDNAEKSAHQADLAYQIAQQDLIIRVSEAYFNLLSAKDTLEFAEAQKVAIERQLEQTKQRFSVGLTAITDVHEAQAQFDDSVTQVIRAQNDIYNAEEAIRVLTNVYPRDIFVLNTDRFSASRPMPDSANEWQQTAEAKSLDIISQKVSVDIAKENINIARSGHYPTLDLSGRYSNSEDTFRLPNIPEIEDPDLDTKSIGITLTVPIYSGGATSSAVRQAQHNYVAASQDLQFAYRDTVRNTRNAYNTVIAGVSAIKALEQSVLSAEKALEATEAGFEVGTRTIVDVLNSTRNLYDAKRNLSSTRYLYINSILALKRAAGTLTGKDLKDINAGLAAEAAK</sequence>
<dbReference type="InterPro" id="IPR003423">
    <property type="entry name" value="OMP_efflux"/>
</dbReference>
<feature type="signal peptide" evidence="9">
    <location>
        <begin position="1"/>
        <end position="23"/>
    </location>
</feature>
<keyword evidence="6" id="KW-0472">Membrane</keyword>
<reference evidence="10" key="2">
    <citation type="submission" date="2018-08" db="EMBL/GenBank/DDBJ databases">
        <authorList>
            <person name="Ferrada E.E."/>
            <person name="Latorre B.A."/>
        </authorList>
    </citation>
    <scope>NUCLEOTIDE SEQUENCE</scope>
    <source>
        <strain evidence="10">H3</strain>
    </source>
</reference>
<evidence type="ECO:0000256" key="9">
    <source>
        <dbReference type="SAM" id="SignalP"/>
    </source>
</evidence>
<protein>
    <submittedName>
        <fullName evidence="11">Outer membrane channel protein TolC</fullName>
    </submittedName>
</protein>
<accession>A0A3E0UHW6</accession>
<evidence type="ECO:0000256" key="5">
    <source>
        <dbReference type="ARBA" id="ARBA00022692"/>
    </source>
</evidence>
<evidence type="ECO:0000313" key="10">
    <source>
        <dbReference type="EMBL" id="REL32048.1"/>
    </source>
</evidence>
<feature type="coiled-coil region" evidence="8">
    <location>
        <begin position="120"/>
        <end position="179"/>
    </location>
</feature>
<reference evidence="12 13" key="1">
    <citation type="submission" date="2018-08" db="EMBL/GenBank/DDBJ databases">
        <title>Thalassotalea euphylliae genome.</title>
        <authorList>
            <person name="Summers S."/>
            <person name="Rice S.A."/>
            <person name="Freckelton M.L."/>
            <person name="Nedved B.T."/>
            <person name="Hadfield M.G."/>
        </authorList>
    </citation>
    <scope>NUCLEOTIDE SEQUENCE [LARGE SCALE GENOMIC DNA]</scope>
    <source>
        <strain evidence="11 13">H2</strain>
        <strain evidence="12">H3</strain>
    </source>
</reference>
<dbReference type="PANTHER" id="PTHR30026">
    <property type="entry name" value="OUTER MEMBRANE PROTEIN TOLC"/>
    <property type="match status" value="1"/>
</dbReference>
<dbReference type="InterPro" id="IPR051906">
    <property type="entry name" value="TolC-like"/>
</dbReference>
<keyword evidence="9" id="KW-0732">Signal</keyword>
<keyword evidence="8" id="KW-0175">Coiled coil</keyword>
<evidence type="ECO:0000256" key="6">
    <source>
        <dbReference type="ARBA" id="ARBA00023136"/>
    </source>
</evidence>
<dbReference type="GO" id="GO:0015288">
    <property type="term" value="F:porin activity"/>
    <property type="evidence" value="ECO:0007669"/>
    <property type="project" value="TreeGrafter"/>
</dbReference>
<dbReference type="AlphaFoldDB" id="A0A3E0UHW6"/>
<dbReference type="PANTHER" id="PTHR30026:SF20">
    <property type="entry name" value="OUTER MEMBRANE PROTEIN TOLC"/>
    <property type="match status" value="1"/>
</dbReference>
<evidence type="ECO:0000256" key="7">
    <source>
        <dbReference type="ARBA" id="ARBA00023237"/>
    </source>
</evidence>
<dbReference type="Proteomes" id="UP000256899">
    <property type="component" value="Unassembled WGS sequence"/>
</dbReference>
<evidence type="ECO:0000256" key="8">
    <source>
        <dbReference type="SAM" id="Coils"/>
    </source>
</evidence>
<keyword evidence="4" id="KW-1134">Transmembrane beta strand</keyword>
<comment type="caution">
    <text evidence="11">The sequence shown here is derived from an EMBL/GenBank/DDBJ whole genome shotgun (WGS) entry which is preliminary data.</text>
</comment>
<gene>
    <name evidence="11" type="primary">tolC</name>
    <name evidence="11" type="ORF">DXX92_14735</name>
    <name evidence="10" type="ORF">DXX94_15730</name>
</gene>
<dbReference type="InterPro" id="IPR010130">
    <property type="entry name" value="T1SS_OMP_TolC"/>
</dbReference>
<keyword evidence="5" id="KW-0812">Transmembrane</keyword>
<comment type="subcellular location">
    <subcellularLocation>
        <location evidence="1">Cell outer membrane</location>
    </subcellularLocation>
</comment>
<dbReference type="EMBL" id="QUOV01000001">
    <property type="protein sequence ID" value="REL36469.1"/>
    <property type="molecule type" value="Genomic_DNA"/>
</dbReference>
<evidence type="ECO:0000313" key="13">
    <source>
        <dbReference type="Proteomes" id="UP000256999"/>
    </source>
</evidence>
<dbReference type="NCBIfam" id="TIGR01844">
    <property type="entry name" value="type_I_sec_TolC"/>
    <property type="match status" value="1"/>
</dbReference>
<feature type="chain" id="PRO_5036337276" evidence="9">
    <location>
        <begin position="24"/>
        <end position="458"/>
    </location>
</feature>
<evidence type="ECO:0000313" key="11">
    <source>
        <dbReference type="EMBL" id="REL36469.1"/>
    </source>
</evidence>
<dbReference type="GO" id="GO:1990281">
    <property type="term" value="C:efflux pump complex"/>
    <property type="evidence" value="ECO:0007669"/>
    <property type="project" value="TreeGrafter"/>
</dbReference>
<organism evidence="11 13">
    <name type="scientific">Thalassotalea euphylliae</name>
    <dbReference type="NCBI Taxonomy" id="1655234"/>
    <lineage>
        <taxon>Bacteria</taxon>
        <taxon>Pseudomonadati</taxon>
        <taxon>Pseudomonadota</taxon>
        <taxon>Gammaproteobacteria</taxon>
        <taxon>Alteromonadales</taxon>
        <taxon>Colwelliaceae</taxon>
        <taxon>Thalassotalea</taxon>
    </lineage>
</organism>
<dbReference type="GO" id="GO:0015562">
    <property type="term" value="F:efflux transmembrane transporter activity"/>
    <property type="evidence" value="ECO:0007669"/>
    <property type="project" value="InterPro"/>
</dbReference>
<evidence type="ECO:0000256" key="1">
    <source>
        <dbReference type="ARBA" id="ARBA00004442"/>
    </source>
</evidence>
<dbReference type="Pfam" id="PF02321">
    <property type="entry name" value="OEP"/>
    <property type="match status" value="2"/>
</dbReference>
<dbReference type="Gene3D" id="1.20.1600.10">
    <property type="entry name" value="Outer membrane efflux proteins (OEP)"/>
    <property type="match status" value="1"/>
</dbReference>
<dbReference type="SUPFAM" id="SSF56954">
    <property type="entry name" value="Outer membrane efflux proteins (OEP)"/>
    <property type="match status" value="1"/>
</dbReference>
<proteinExistence type="inferred from homology"/>
<evidence type="ECO:0000256" key="4">
    <source>
        <dbReference type="ARBA" id="ARBA00022452"/>
    </source>
</evidence>
<dbReference type="OrthoDB" id="9813458at2"/>